<protein>
    <submittedName>
        <fullName evidence="1">DUF4369 domain-containing protein</fullName>
    </submittedName>
</protein>
<gene>
    <name evidence="1" type="ORF">OM074_19835</name>
</gene>
<evidence type="ECO:0000313" key="1">
    <source>
        <dbReference type="EMBL" id="MCW3807886.1"/>
    </source>
</evidence>
<accession>A0AAE3MI41</accession>
<dbReference type="RefSeq" id="WP_301202375.1">
    <property type="nucleotide sequence ID" value="NZ_JAPDPI010000067.1"/>
</dbReference>
<dbReference type="Proteomes" id="UP001207408">
    <property type="component" value="Unassembled WGS sequence"/>
</dbReference>
<reference evidence="1" key="1">
    <citation type="submission" date="2022-10" db="EMBL/GenBank/DDBJ databases">
        <authorList>
            <person name="Yu W.X."/>
        </authorList>
    </citation>
    <scope>NUCLEOTIDE SEQUENCE</scope>
    <source>
        <strain evidence="1">D04</strain>
    </source>
</reference>
<dbReference type="InterPro" id="IPR036249">
    <property type="entry name" value="Thioredoxin-like_sf"/>
</dbReference>
<dbReference type="AlphaFoldDB" id="A0AAE3MI41"/>
<dbReference type="EMBL" id="JAPDPI010000067">
    <property type="protein sequence ID" value="MCW3807886.1"/>
    <property type="molecule type" value="Genomic_DNA"/>
</dbReference>
<comment type="caution">
    <text evidence="1">The sequence shown here is derived from an EMBL/GenBank/DDBJ whole genome shotgun (WGS) entry which is preliminary data.</text>
</comment>
<name>A0AAE3MI41_9BACT</name>
<sequence length="384" mass="44293">MRYIIVYMLLIGLFACNKPVEQKVPVVDGQVINANGGKLFFYQQNTDIKLLDTITVSDQGSFRIYKESVTAPGFYFLQFENGQRINLFLRPADFIQLQVDANDVINSCKSKNSKTMNALWEIDRNTKELKTHLDRISGDFAGIVGKDSAVVLYQSLVAQKDSLLKKYKSKALKLLKGIDDEVVKWYTLNQKVANIILFSLEEDLKLFLGNSEKLMKDDRLSELFYDYDQDLMKAYSFIRRTERYSKGEQMIELKARTNWDEMLPLDKLNAKLILLVLWNGDVEACEVRLKEIESNRKKYGHRGLKVLMVAYENNKESWKENISRLSSSYWNIVDTTGIESTDLVELGVRSLPFNFLVSPEGTIVERELWGAELETGVENFLKNY</sequence>
<dbReference type="PROSITE" id="PS51257">
    <property type="entry name" value="PROKAR_LIPOPROTEIN"/>
    <property type="match status" value="1"/>
</dbReference>
<keyword evidence="2" id="KW-1185">Reference proteome</keyword>
<proteinExistence type="predicted"/>
<organism evidence="1 2">
    <name type="scientific">Plebeiibacterium marinum</name>
    <dbReference type="NCBI Taxonomy" id="2992111"/>
    <lineage>
        <taxon>Bacteria</taxon>
        <taxon>Pseudomonadati</taxon>
        <taxon>Bacteroidota</taxon>
        <taxon>Bacteroidia</taxon>
        <taxon>Marinilabiliales</taxon>
        <taxon>Marinilabiliaceae</taxon>
        <taxon>Plebeiibacterium</taxon>
    </lineage>
</organism>
<dbReference type="Gene3D" id="3.40.30.10">
    <property type="entry name" value="Glutaredoxin"/>
    <property type="match status" value="1"/>
</dbReference>
<dbReference type="SUPFAM" id="SSF52833">
    <property type="entry name" value="Thioredoxin-like"/>
    <property type="match status" value="1"/>
</dbReference>
<evidence type="ECO:0000313" key="2">
    <source>
        <dbReference type="Proteomes" id="UP001207408"/>
    </source>
</evidence>